<accession>A0A2R4LYG8</accession>
<dbReference type="CDD" id="cd03443">
    <property type="entry name" value="PaaI_thioesterase"/>
    <property type="match status" value="1"/>
</dbReference>
<evidence type="ECO:0000259" key="1">
    <source>
        <dbReference type="Pfam" id="PF03061"/>
    </source>
</evidence>
<evidence type="ECO:0000313" key="2">
    <source>
        <dbReference type="EMBL" id="AVW89974.1"/>
    </source>
</evidence>
<organism evidence="2 3">
    <name type="scientific">Celeribacter baekdonensis</name>
    <dbReference type="NCBI Taxonomy" id="875171"/>
    <lineage>
        <taxon>Bacteria</taxon>
        <taxon>Pseudomonadati</taxon>
        <taxon>Pseudomonadota</taxon>
        <taxon>Alphaproteobacteria</taxon>
        <taxon>Rhodobacterales</taxon>
        <taxon>Roseobacteraceae</taxon>
        <taxon>Celeribacter</taxon>
    </lineage>
</organism>
<dbReference type="GO" id="GO:0016790">
    <property type="term" value="F:thiolester hydrolase activity"/>
    <property type="evidence" value="ECO:0007669"/>
    <property type="project" value="UniProtKB-ARBA"/>
</dbReference>
<dbReference type="Gene3D" id="3.10.129.10">
    <property type="entry name" value="Hotdog Thioesterase"/>
    <property type="match status" value="1"/>
</dbReference>
<reference evidence="2 3" key="1">
    <citation type="submission" date="2018-03" db="EMBL/GenBank/DDBJ databases">
        <title>The Complete Genome of Celeribacter baekdonensis strain LH4, a Thiosulfate-Oxidizing Alphaproteobacterium Isolated from Gulf of Mexico Continental Slope Sediments.</title>
        <authorList>
            <person name="Flood B.E."/>
            <person name="Bailey J.V."/>
            <person name="Leprich D."/>
        </authorList>
    </citation>
    <scope>NUCLEOTIDE SEQUENCE [LARGE SCALE GENOMIC DNA]</scope>
    <source>
        <strain evidence="2 3">LH4</strain>
        <plasmid evidence="3">Plasmid pcblh4a</plasmid>
    </source>
</reference>
<name>A0A2R4LYG8_9RHOB</name>
<dbReference type="OrthoDB" id="3477511at2"/>
<sequence>MQTIGPIKMARDADGGSLFALETTEAHANLLGLVHGGTITALLDQVIATVAWNAADRAPCVTVQMDTRFVGASEPGTRLEARAVLRQKTGSMLFLDAEVVDGKRSIALASAVMKIIRKAM</sequence>
<feature type="domain" description="Thioesterase" evidence="1">
    <location>
        <begin position="32"/>
        <end position="104"/>
    </location>
</feature>
<dbReference type="Pfam" id="PF03061">
    <property type="entry name" value="4HBT"/>
    <property type="match status" value="1"/>
</dbReference>
<dbReference type="KEGG" id="cbak:DA792_00725"/>
<dbReference type="AlphaFoldDB" id="A0A2R4LYG8"/>
<gene>
    <name evidence="2" type="ORF">DA792_00725</name>
</gene>
<evidence type="ECO:0000313" key="3">
    <source>
        <dbReference type="Proteomes" id="UP000241447"/>
    </source>
</evidence>
<keyword evidence="2" id="KW-0614">Plasmid</keyword>
<dbReference type="InterPro" id="IPR006683">
    <property type="entry name" value="Thioestr_dom"/>
</dbReference>
<protein>
    <submittedName>
        <fullName evidence="2">PaaI family thioesterase</fullName>
    </submittedName>
</protein>
<dbReference type="InterPro" id="IPR029069">
    <property type="entry name" value="HotDog_dom_sf"/>
</dbReference>
<dbReference type="SUPFAM" id="SSF54637">
    <property type="entry name" value="Thioesterase/thiol ester dehydrase-isomerase"/>
    <property type="match status" value="1"/>
</dbReference>
<proteinExistence type="predicted"/>
<dbReference type="EMBL" id="CP028472">
    <property type="protein sequence ID" value="AVW89974.1"/>
    <property type="molecule type" value="Genomic_DNA"/>
</dbReference>
<geneLocation type="plasmid" evidence="3">
    <name>pcblh4a</name>
</geneLocation>
<dbReference type="Proteomes" id="UP000241447">
    <property type="component" value="Plasmid pCBLh4a"/>
</dbReference>